<reference evidence="3" key="1">
    <citation type="journal article" date="2020" name="Nat. Commun.">
        <title>Large-scale genome sequencing of mycorrhizal fungi provides insights into the early evolution of symbiotic traits.</title>
        <authorList>
            <person name="Miyauchi S."/>
            <person name="Kiss E."/>
            <person name="Kuo A."/>
            <person name="Drula E."/>
            <person name="Kohler A."/>
            <person name="Sanchez-Garcia M."/>
            <person name="Morin E."/>
            <person name="Andreopoulos B."/>
            <person name="Barry K.W."/>
            <person name="Bonito G."/>
            <person name="Buee M."/>
            <person name="Carver A."/>
            <person name="Chen C."/>
            <person name="Cichocki N."/>
            <person name="Clum A."/>
            <person name="Culley D."/>
            <person name="Crous P.W."/>
            <person name="Fauchery L."/>
            <person name="Girlanda M."/>
            <person name="Hayes R.D."/>
            <person name="Keri Z."/>
            <person name="LaButti K."/>
            <person name="Lipzen A."/>
            <person name="Lombard V."/>
            <person name="Magnuson J."/>
            <person name="Maillard F."/>
            <person name="Murat C."/>
            <person name="Nolan M."/>
            <person name="Ohm R.A."/>
            <person name="Pangilinan J."/>
            <person name="Pereira M.F."/>
            <person name="Perotto S."/>
            <person name="Peter M."/>
            <person name="Pfister S."/>
            <person name="Riley R."/>
            <person name="Sitrit Y."/>
            <person name="Stielow J.B."/>
            <person name="Szollosi G."/>
            <person name="Zifcakova L."/>
            <person name="Stursova M."/>
            <person name="Spatafora J.W."/>
            <person name="Tedersoo L."/>
            <person name="Vaario L.M."/>
            <person name="Yamada A."/>
            <person name="Yan M."/>
            <person name="Wang P."/>
            <person name="Xu J."/>
            <person name="Bruns T."/>
            <person name="Baldrian P."/>
            <person name="Vilgalys R."/>
            <person name="Dunand C."/>
            <person name="Henrissat B."/>
            <person name="Grigoriev I.V."/>
            <person name="Hibbett D."/>
            <person name="Nagy L.G."/>
            <person name="Martin F.M."/>
        </authorList>
    </citation>
    <scope>NUCLEOTIDE SEQUENCE</scope>
    <source>
        <strain evidence="3">UP504</strain>
    </source>
</reference>
<feature type="compositionally biased region" description="Polar residues" evidence="1">
    <location>
        <begin position="10"/>
        <end position="23"/>
    </location>
</feature>
<accession>A0A9P6ASY8</accession>
<evidence type="ECO:0000259" key="2">
    <source>
        <dbReference type="Pfam" id="PF25995"/>
    </source>
</evidence>
<dbReference type="OrthoDB" id="19806at2759"/>
<feature type="region of interest" description="Disordered" evidence="1">
    <location>
        <begin position="882"/>
        <end position="914"/>
    </location>
</feature>
<feature type="domain" description="STB6-like N-terminal" evidence="2">
    <location>
        <begin position="98"/>
        <end position="229"/>
    </location>
</feature>
<dbReference type="AlphaFoldDB" id="A0A9P6ASY8"/>
<feature type="compositionally biased region" description="Basic and acidic residues" evidence="1">
    <location>
        <begin position="551"/>
        <end position="560"/>
    </location>
</feature>
<sequence length="934" mass="104081">MDSPPHRSATPLSNPIVSQHTSPHSIKQVVAIKHGNHVTLSQGTPRCVLVPTTRSWAPPSAPSRPPKGWHNGSKLGWSRPGSIDVSSTISVANTAHLYFKSVTKSQLEISETGAQISGYQLFVVEKWLVERERFVRTVAVYTGNPEDKIAVTVFAPASTLNDTEAQEVFEACVAELRKDGARPKETEKGILMITSLANFRSDLNIVHIPGGNALTVRNDLFVNINLLRMGCSGRSGLNLDKPSSSSRDKFLQLYSLTEPSALTVPEEWFKSCVLEIVRTVQAALSLCGMFSLVADDRDGLLCDNTVEGMQRWADEIGVYFDLEPMERVLEPSTVAALLSVVVVLKNKLAAIGVSQLPKDPFADPVGFLQSIPVFHKGERIVGVGQNFINYEFIDRVNNAHSRTRQAEPYKVRRVLKNKIEDLTTVSSSLATNLNLSLRSTSEPSTVRTDGWLEVETVDLDVLVKAVTTTNKHEMPATLRDLWGGNPGHHRRERERGEERMSSKAPFFDEDDDSIAAFIWRGTGGKVQKKSQAFAQGIAGWTGIDKGRSKRASTDPAHESDTSWSRTRARGFPPTLVITGDKSPEVTDPEDMPQALHSPMSEHPRSAESSVSEYEHGWHKFNGRARALDLASTHASPMAESDPPGVAVSRTRETASLVNPTRSHDKWPVGTVHSVDKLRKWRQRKKRTFTDDMGVQREEVTDAGGVSSPLSYDCAQWIRRYSRYRRSWLPTLWALIGAFNRRRSISFLAEFADLPRLKLEYLQIDVELAAQYYLLRDHETDIENAANLMQIMLSSLTETNTRLAEALAPQTEALPRLDSRRQHLTDLTRRGRSEANLLYQRAKTFNYQVDQLEEGTERLDITLEGYRKRMSDVERAVEGLYPLEPYVPPEGDDDAGDDGTLDTSESGATTQSPWWGSTLLNWLPFVGNTETTSAR</sequence>
<dbReference type="GO" id="GO:0070822">
    <property type="term" value="C:Sin3-type complex"/>
    <property type="evidence" value="ECO:0007669"/>
    <property type="project" value="TreeGrafter"/>
</dbReference>
<dbReference type="Proteomes" id="UP000886523">
    <property type="component" value="Unassembled WGS sequence"/>
</dbReference>
<feature type="compositionally biased region" description="Polar residues" evidence="1">
    <location>
        <begin position="900"/>
        <end position="914"/>
    </location>
</feature>
<comment type="caution">
    <text evidence="3">The sequence shown here is derived from an EMBL/GenBank/DDBJ whole genome shotgun (WGS) entry which is preliminary data.</text>
</comment>
<feature type="region of interest" description="Disordered" evidence="1">
    <location>
        <begin position="544"/>
        <end position="606"/>
    </location>
</feature>
<feature type="region of interest" description="Disordered" evidence="1">
    <location>
        <begin position="477"/>
        <end position="505"/>
    </location>
</feature>
<dbReference type="Pfam" id="PF25995">
    <property type="entry name" value="STB6_N"/>
    <property type="match status" value="1"/>
</dbReference>
<feature type="compositionally biased region" description="Acidic residues" evidence="1">
    <location>
        <begin position="889"/>
        <end position="899"/>
    </location>
</feature>
<protein>
    <recommendedName>
        <fullName evidence="2">STB6-like N-terminal domain-containing protein</fullName>
    </recommendedName>
</protein>
<dbReference type="PANTHER" id="PTHR31011:SF2">
    <property type="entry name" value="PROTEIN STB2-RELATED"/>
    <property type="match status" value="1"/>
</dbReference>
<dbReference type="InterPro" id="IPR059025">
    <property type="entry name" value="STB6_N"/>
</dbReference>
<dbReference type="EMBL" id="MU129009">
    <property type="protein sequence ID" value="KAF9510855.1"/>
    <property type="molecule type" value="Genomic_DNA"/>
</dbReference>
<evidence type="ECO:0000313" key="4">
    <source>
        <dbReference type="Proteomes" id="UP000886523"/>
    </source>
</evidence>
<dbReference type="InterPro" id="IPR038919">
    <property type="entry name" value="STB2/STB2"/>
</dbReference>
<keyword evidence="4" id="KW-1185">Reference proteome</keyword>
<organism evidence="3 4">
    <name type="scientific">Hydnum rufescens UP504</name>
    <dbReference type="NCBI Taxonomy" id="1448309"/>
    <lineage>
        <taxon>Eukaryota</taxon>
        <taxon>Fungi</taxon>
        <taxon>Dikarya</taxon>
        <taxon>Basidiomycota</taxon>
        <taxon>Agaricomycotina</taxon>
        <taxon>Agaricomycetes</taxon>
        <taxon>Cantharellales</taxon>
        <taxon>Hydnaceae</taxon>
        <taxon>Hydnum</taxon>
    </lineage>
</organism>
<proteinExistence type="predicted"/>
<gene>
    <name evidence="3" type="ORF">BS47DRAFT_41433</name>
</gene>
<evidence type="ECO:0000313" key="3">
    <source>
        <dbReference type="EMBL" id="KAF9510855.1"/>
    </source>
</evidence>
<feature type="region of interest" description="Disordered" evidence="1">
    <location>
        <begin position="1"/>
        <end position="23"/>
    </location>
</feature>
<feature type="region of interest" description="Disordered" evidence="1">
    <location>
        <begin position="52"/>
        <end position="76"/>
    </location>
</feature>
<dbReference type="PANTHER" id="PTHR31011">
    <property type="entry name" value="PROTEIN STB2-RELATED"/>
    <property type="match status" value="1"/>
</dbReference>
<name>A0A9P6ASY8_9AGAM</name>
<evidence type="ECO:0000256" key="1">
    <source>
        <dbReference type="SAM" id="MobiDB-lite"/>
    </source>
</evidence>